<evidence type="ECO:0000256" key="7">
    <source>
        <dbReference type="ARBA" id="ARBA00023136"/>
    </source>
</evidence>
<evidence type="ECO:0000256" key="3">
    <source>
        <dbReference type="ARBA" id="ARBA00022448"/>
    </source>
</evidence>
<evidence type="ECO:0000256" key="1">
    <source>
        <dbReference type="ARBA" id="ARBA00004141"/>
    </source>
</evidence>
<evidence type="ECO:0000256" key="8">
    <source>
        <dbReference type="ARBA" id="ARBA00026248"/>
    </source>
</evidence>
<dbReference type="PANTHER" id="PTHR48022">
    <property type="entry name" value="PLASTIDIC GLUCOSE TRANSPORTER 4"/>
    <property type="match status" value="1"/>
</dbReference>
<dbReference type="GeneID" id="31006212"/>
<dbReference type="InterPro" id="IPR005829">
    <property type="entry name" value="Sugar_transporter_CS"/>
</dbReference>
<dbReference type="InterPro" id="IPR020846">
    <property type="entry name" value="MFS_dom"/>
</dbReference>
<dbReference type="Proteomes" id="UP000214365">
    <property type="component" value="Unassembled WGS sequence"/>
</dbReference>
<protein>
    <recommendedName>
        <fullName evidence="11">Major facilitator superfamily (MFS) profile domain-containing protein</fullName>
    </recommendedName>
</protein>
<dbReference type="InterPro" id="IPR003663">
    <property type="entry name" value="Sugar/inositol_transpt"/>
</dbReference>
<dbReference type="InterPro" id="IPR050360">
    <property type="entry name" value="MFS_Sugar_Transporters"/>
</dbReference>
<proteinExistence type="inferred from homology"/>
<evidence type="ECO:0000256" key="5">
    <source>
        <dbReference type="ARBA" id="ARBA00022692"/>
    </source>
</evidence>
<feature type="domain" description="Major facilitator superfamily (MFS) profile" evidence="11">
    <location>
        <begin position="70"/>
        <end position="516"/>
    </location>
</feature>
<dbReference type="PROSITE" id="PS00217">
    <property type="entry name" value="SUGAR_TRANSPORT_2"/>
    <property type="match status" value="1"/>
</dbReference>
<feature type="transmembrane region" description="Helical" evidence="10">
    <location>
        <begin position="391"/>
        <end position="413"/>
    </location>
</feature>
<dbReference type="GO" id="GO:0016020">
    <property type="term" value="C:membrane"/>
    <property type="evidence" value="ECO:0007669"/>
    <property type="project" value="UniProtKB-SubCell"/>
</dbReference>
<feature type="transmembrane region" description="Helical" evidence="10">
    <location>
        <begin position="365"/>
        <end position="384"/>
    </location>
</feature>
<dbReference type="InterPro" id="IPR036259">
    <property type="entry name" value="MFS_trans_sf"/>
</dbReference>
<keyword evidence="6 10" id="KW-1133">Transmembrane helix</keyword>
<feature type="transmembrane region" description="Helical" evidence="10">
    <location>
        <begin position="419"/>
        <end position="444"/>
    </location>
</feature>
<dbReference type="OrthoDB" id="6612291at2759"/>
<dbReference type="Gene3D" id="1.20.1250.20">
    <property type="entry name" value="MFS general substrate transporter like domains"/>
    <property type="match status" value="1"/>
</dbReference>
<dbReference type="PANTHER" id="PTHR48022:SF5">
    <property type="entry name" value="ALPHA-GLUCOSIDES PERMEASE MPH2-RELATED"/>
    <property type="match status" value="1"/>
</dbReference>
<comment type="similarity">
    <text evidence="2 9">Belongs to the major facilitator superfamily. Sugar transporter (TC 2.A.1.1) family.</text>
</comment>
<keyword evidence="8" id="KW-0462">Maltose metabolism</keyword>
<keyword evidence="13" id="KW-1185">Reference proteome</keyword>
<keyword evidence="5 10" id="KW-0812">Transmembrane</keyword>
<feature type="transmembrane region" description="Helical" evidence="10">
    <location>
        <begin position="151"/>
        <end position="173"/>
    </location>
</feature>
<keyword evidence="4" id="KW-0762">Sugar transport</keyword>
<dbReference type="AlphaFoldDB" id="A0A225ARP9"/>
<accession>A0A225ARP9</accession>
<reference evidence="12 13" key="1">
    <citation type="submission" date="2015-06" db="EMBL/GenBank/DDBJ databases">
        <title>Talaromyces atroroseus IBT 11181 draft genome.</title>
        <authorList>
            <person name="Rasmussen K.B."/>
            <person name="Rasmussen S."/>
            <person name="Petersen B."/>
            <person name="Sicheritz-Ponten T."/>
            <person name="Mortensen U.H."/>
            <person name="Thrane U."/>
        </authorList>
    </citation>
    <scope>NUCLEOTIDE SEQUENCE [LARGE SCALE GENOMIC DNA]</scope>
    <source>
        <strain evidence="12 13">IBT 11181</strain>
    </source>
</reference>
<gene>
    <name evidence="12" type="ORF">UA08_06457</name>
</gene>
<dbReference type="Pfam" id="PF00083">
    <property type="entry name" value="Sugar_tr"/>
    <property type="match status" value="1"/>
</dbReference>
<evidence type="ECO:0000256" key="10">
    <source>
        <dbReference type="SAM" id="Phobius"/>
    </source>
</evidence>
<evidence type="ECO:0000256" key="6">
    <source>
        <dbReference type="ARBA" id="ARBA00022989"/>
    </source>
</evidence>
<comment type="subcellular location">
    <subcellularLocation>
        <location evidence="1">Membrane</location>
        <topology evidence="1">Multi-pass membrane protein</topology>
    </subcellularLocation>
</comment>
<comment type="caution">
    <text evidence="12">The sequence shown here is derived from an EMBL/GenBank/DDBJ whole genome shotgun (WGS) entry which is preliminary data.</text>
</comment>
<evidence type="ECO:0000313" key="13">
    <source>
        <dbReference type="Proteomes" id="UP000214365"/>
    </source>
</evidence>
<dbReference type="RefSeq" id="XP_020118380.1">
    <property type="nucleotide sequence ID" value="XM_020269233.1"/>
</dbReference>
<feature type="transmembrane region" description="Helical" evidence="10">
    <location>
        <begin position="329"/>
        <end position="353"/>
    </location>
</feature>
<evidence type="ECO:0000256" key="4">
    <source>
        <dbReference type="ARBA" id="ARBA00022597"/>
    </source>
</evidence>
<dbReference type="GO" id="GO:0005351">
    <property type="term" value="F:carbohydrate:proton symporter activity"/>
    <property type="evidence" value="ECO:0007669"/>
    <property type="project" value="TreeGrafter"/>
</dbReference>
<organism evidence="12 13">
    <name type="scientific">Talaromyces atroroseus</name>
    <dbReference type="NCBI Taxonomy" id="1441469"/>
    <lineage>
        <taxon>Eukaryota</taxon>
        <taxon>Fungi</taxon>
        <taxon>Dikarya</taxon>
        <taxon>Ascomycota</taxon>
        <taxon>Pezizomycotina</taxon>
        <taxon>Eurotiomycetes</taxon>
        <taxon>Eurotiomycetidae</taxon>
        <taxon>Eurotiales</taxon>
        <taxon>Trichocomaceae</taxon>
        <taxon>Talaromyces</taxon>
        <taxon>Talaromyces sect. Trachyspermi</taxon>
    </lineage>
</organism>
<dbReference type="NCBIfam" id="TIGR00879">
    <property type="entry name" value="SP"/>
    <property type="match status" value="1"/>
</dbReference>
<feature type="transmembrane region" description="Helical" evidence="10">
    <location>
        <begin position="244"/>
        <end position="265"/>
    </location>
</feature>
<evidence type="ECO:0000256" key="2">
    <source>
        <dbReference type="ARBA" id="ARBA00010992"/>
    </source>
</evidence>
<keyword evidence="3 9" id="KW-0813">Transport</keyword>
<feature type="transmembrane region" description="Helical" evidence="10">
    <location>
        <begin position="465"/>
        <end position="482"/>
    </location>
</feature>
<evidence type="ECO:0000259" key="11">
    <source>
        <dbReference type="PROSITE" id="PS50850"/>
    </source>
</evidence>
<sequence>METKVVHVETKSSSVQDADTLGIDDEMLLMMSERIPEFAATMASARRASKFEHGLTNWEAFKLYPKAILFSFVLSLAIIMEGYDTSLLGSFYAYPVFAQRFGVLADNGTYQVTSKWQSGLQNGTQVGQILGLMIAGLIADRFGYKKTMLGALICITAFIFLLFFAQNIGMLFAGEVLCGLPWGAFQTLTTTYAAEVSPTILRPYLTTYVNLCWVTGQFISTGVLRSLLGRTDEWAWRIPYAIQWVWPVPIIIGVLFAPESPWWLVRHGRSEEAIRSLRSLTSSRRDSMGYSMEDTVAMMLVTNTQEELSREGVSYWDCLRGVNLRRTEIVCCVWMIQVFCGVWYGGNVVYFLQQVGFTSDQSFDFGLGTNAIGWLGTVCSWFIMQRVGRRTLYVSGLAIMFTMLCLVGFMGIPSHPSSAISYASAAMMLIFVFTYDLTVGPVGYCLVSEIPSTRLRIKSTVLARNSYNIASIIANFLNPPILNPTAWNLGGKGGFIWAAFCLLSFIWCFFRLPEPKDRSPAELDVLFEKKISARKFSGMRVNPFRADNFAITAEDAEGK</sequence>
<evidence type="ECO:0000313" key="12">
    <source>
        <dbReference type="EMBL" id="OKL58259.1"/>
    </source>
</evidence>
<dbReference type="EMBL" id="LFMY01000010">
    <property type="protein sequence ID" value="OKL58259.1"/>
    <property type="molecule type" value="Genomic_DNA"/>
</dbReference>
<name>A0A225ARP9_TALAT</name>
<dbReference type="FunFam" id="1.20.1250.20:FF:000254">
    <property type="entry name" value="MAL31p Maltose permease"/>
    <property type="match status" value="1"/>
</dbReference>
<dbReference type="InterPro" id="IPR005828">
    <property type="entry name" value="MFS_sugar_transport-like"/>
</dbReference>
<dbReference type="PROSITE" id="PS50850">
    <property type="entry name" value="MFS"/>
    <property type="match status" value="1"/>
</dbReference>
<keyword evidence="7 10" id="KW-0472">Membrane</keyword>
<dbReference type="SUPFAM" id="SSF103473">
    <property type="entry name" value="MFS general substrate transporter"/>
    <property type="match status" value="1"/>
</dbReference>
<feature type="transmembrane region" description="Helical" evidence="10">
    <location>
        <begin position="494"/>
        <end position="512"/>
    </location>
</feature>
<dbReference type="GO" id="GO:0000023">
    <property type="term" value="P:maltose metabolic process"/>
    <property type="evidence" value="ECO:0007669"/>
    <property type="project" value="UniProtKB-KW"/>
</dbReference>
<evidence type="ECO:0000256" key="9">
    <source>
        <dbReference type="RuleBase" id="RU003346"/>
    </source>
</evidence>